<feature type="domain" description="Glycosyltransferase 2-like" evidence="1">
    <location>
        <begin position="7"/>
        <end position="136"/>
    </location>
</feature>
<accession>A0AA37JCA6</accession>
<evidence type="ECO:0000313" key="3">
    <source>
        <dbReference type="Proteomes" id="UP001055091"/>
    </source>
</evidence>
<dbReference type="InterPro" id="IPR001173">
    <property type="entry name" value="Glyco_trans_2-like"/>
</dbReference>
<dbReference type="InterPro" id="IPR029044">
    <property type="entry name" value="Nucleotide-diphossugar_trans"/>
</dbReference>
<reference evidence="2" key="1">
    <citation type="submission" date="2022-01" db="EMBL/GenBank/DDBJ databases">
        <title>Novel bile acid biosynthetic pathways are enriched in the microbiome of centenarians.</title>
        <authorList>
            <person name="Sato Y."/>
            <person name="Atarashi K."/>
            <person name="Plichta R.D."/>
            <person name="Arai Y."/>
            <person name="Sasajima S."/>
            <person name="Kearney M.S."/>
            <person name="Suda W."/>
            <person name="Takeshita K."/>
            <person name="Sasaki T."/>
            <person name="Okamoto S."/>
            <person name="Skelly N.A."/>
            <person name="Okamura Y."/>
            <person name="Vlamakis H."/>
            <person name="Li Y."/>
            <person name="Tanoue T."/>
            <person name="Takei H."/>
            <person name="Nittono H."/>
            <person name="Narushima S."/>
            <person name="Irie J."/>
            <person name="Itoh H."/>
            <person name="Moriya K."/>
            <person name="Sugiura Y."/>
            <person name="Suematsu M."/>
            <person name="Moritoki N."/>
            <person name="Shibata S."/>
            <person name="Littman R.D."/>
            <person name="Fischbach A.M."/>
            <person name="Uwamino Y."/>
            <person name="Inoue T."/>
            <person name="Honda A."/>
            <person name="Hattori M."/>
            <person name="Murai T."/>
            <person name="Xavier J.R."/>
            <person name="Hirose N."/>
            <person name="Honda K."/>
        </authorList>
    </citation>
    <scope>NUCLEOTIDE SEQUENCE</scope>
    <source>
        <strain evidence="2">CE91-St55</strain>
    </source>
</reference>
<proteinExistence type="predicted"/>
<dbReference type="RefSeq" id="WP_244052448.1">
    <property type="nucleotide sequence ID" value="NZ_BQNJ01000001.1"/>
</dbReference>
<dbReference type="GO" id="GO:0016758">
    <property type="term" value="F:hexosyltransferase activity"/>
    <property type="evidence" value="ECO:0007669"/>
    <property type="project" value="UniProtKB-ARBA"/>
</dbReference>
<dbReference type="PANTHER" id="PTHR22916">
    <property type="entry name" value="GLYCOSYLTRANSFERASE"/>
    <property type="match status" value="1"/>
</dbReference>
<comment type="caution">
    <text evidence="2">The sequence shown here is derived from an EMBL/GenBank/DDBJ whole genome shotgun (WGS) entry which is preliminary data.</text>
</comment>
<dbReference type="AlphaFoldDB" id="A0AA37JCA6"/>
<name>A0AA37JCA6_9FIRM</name>
<dbReference type="PANTHER" id="PTHR22916:SF3">
    <property type="entry name" value="UDP-GLCNAC:BETAGAL BETA-1,3-N-ACETYLGLUCOSAMINYLTRANSFERASE-LIKE PROTEIN 1"/>
    <property type="match status" value="1"/>
</dbReference>
<sequence>MSSVKVSIIVPIYNVEKYLHQCLESIVNQTLKDIEIICVNDGSTDASLDIINEFVNKDNRVRVINKTNTGYGNTMNIGFDNAKGEYLGIVESDDYADPCMFEVLYKNAKKYDADVVKSGYYLYFSSPKEKNIKVEIASSIMCNKTICPTEDFKSKQEQVEFFNIKPTIWSSIYKTDFIRSNNIRFNETPGASYQDASFNFKVWASATKVRLLSDAFLHYRQDNENSSVNSKGKVFCVCDEYDEMQSFLNANPLLRGKLECLKNRLKYDSYMWNYERLGAKFKYVFIERASAEFKDDMQNGTLEKEYFEWYKWKDLLNLIDDPINYHTSKMLKGSASVKELAKIQNSKSYKIGRFITFLPRKFYGGIKCIQDHGLFYTFVHFIKKIKRV</sequence>
<dbReference type="Pfam" id="PF00535">
    <property type="entry name" value="Glycos_transf_2"/>
    <property type="match status" value="1"/>
</dbReference>
<protein>
    <recommendedName>
        <fullName evidence="1">Glycosyltransferase 2-like domain-containing protein</fullName>
    </recommendedName>
</protein>
<dbReference type="Proteomes" id="UP001055091">
    <property type="component" value="Unassembled WGS sequence"/>
</dbReference>
<dbReference type="CDD" id="cd00761">
    <property type="entry name" value="Glyco_tranf_GTA_type"/>
    <property type="match status" value="1"/>
</dbReference>
<gene>
    <name evidence="2" type="ORF">CE91St55_10110</name>
</gene>
<dbReference type="Gene3D" id="3.90.550.10">
    <property type="entry name" value="Spore Coat Polysaccharide Biosynthesis Protein SpsA, Chain A"/>
    <property type="match status" value="1"/>
</dbReference>
<evidence type="ECO:0000259" key="1">
    <source>
        <dbReference type="Pfam" id="PF00535"/>
    </source>
</evidence>
<dbReference type="EMBL" id="BQNJ01000001">
    <property type="protein sequence ID" value="GKG99029.1"/>
    <property type="molecule type" value="Genomic_DNA"/>
</dbReference>
<organism evidence="2 3">
    <name type="scientific">Hungatella hathewayi</name>
    <dbReference type="NCBI Taxonomy" id="154046"/>
    <lineage>
        <taxon>Bacteria</taxon>
        <taxon>Bacillati</taxon>
        <taxon>Bacillota</taxon>
        <taxon>Clostridia</taxon>
        <taxon>Lachnospirales</taxon>
        <taxon>Lachnospiraceae</taxon>
        <taxon>Hungatella</taxon>
    </lineage>
</organism>
<dbReference type="SUPFAM" id="SSF53448">
    <property type="entry name" value="Nucleotide-diphospho-sugar transferases"/>
    <property type="match status" value="1"/>
</dbReference>
<evidence type="ECO:0000313" key="2">
    <source>
        <dbReference type="EMBL" id="GKG99029.1"/>
    </source>
</evidence>